<sequence>MSPSNYLQNGSGGGSNGRNWIEHTVSKLDTLAGVAIKYGVEVADIKRMNGLATDLQMFALKTLQIPLPGRHPPSHSPPNGPANSGDSNPGKRCPHSGQSSTQEPFQSFRLKVPRQKTSSAMASLQAYYGIKSSNPRGRNEETELTVYRSANGDGLRDDWLPKASPISEMPSNQNHESRNFEYDLLTGDGGASQYHAEIEDGGSDKSDEKPVRRRQKAEVDNGAVTPDRPLKQESSGGKALATRPKSASRAVLFPETESGWLDSIQMGLGESIITDVLSGVRKSLSASSLKDHEKNDTATVWPTGKWNLKTDLQALSNAAIASPIFNGLPIPTGRRNKAARD</sequence>
<dbReference type="Gene3D" id="3.10.350.10">
    <property type="entry name" value="LysM domain"/>
    <property type="match status" value="1"/>
</dbReference>
<dbReference type="SMART" id="SM00257">
    <property type="entry name" value="LysM"/>
    <property type="match status" value="1"/>
</dbReference>
<dbReference type="CDD" id="cd00118">
    <property type="entry name" value="LysM"/>
    <property type="match status" value="1"/>
</dbReference>
<dbReference type="Proteomes" id="UP001293593">
    <property type="component" value="Unassembled WGS sequence"/>
</dbReference>
<dbReference type="PANTHER" id="PTHR20932">
    <property type="entry name" value="LYSM AND PUTATIVE PEPTIDOGLYCAN-BINDING DOMAIN-CONTAINING PROTEIN"/>
    <property type="match status" value="1"/>
</dbReference>
<protein>
    <recommendedName>
        <fullName evidence="2">LysM domain-containing protein</fullName>
    </recommendedName>
</protein>
<evidence type="ECO:0000313" key="4">
    <source>
        <dbReference type="Proteomes" id="UP001293593"/>
    </source>
</evidence>
<gene>
    <name evidence="3" type="ORF">QN277_000282</name>
</gene>
<feature type="region of interest" description="Disordered" evidence="1">
    <location>
        <begin position="66"/>
        <end position="113"/>
    </location>
</feature>
<dbReference type="AlphaFoldDB" id="A0AAE1N794"/>
<feature type="compositionally biased region" description="Polar residues" evidence="1">
    <location>
        <begin position="96"/>
        <end position="105"/>
    </location>
</feature>
<dbReference type="SUPFAM" id="SSF54106">
    <property type="entry name" value="LysM domain"/>
    <property type="match status" value="1"/>
</dbReference>
<feature type="region of interest" description="Disordered" evidence="1">
    <location>
        <begin position="183"/>
        <end position="247"/>
    </location>
</feature>
<comment type="caution">
    <text evidence="3">The sequence shown here is derived from an EMBL/GenBank/DDBJ whole genome shotgun (WGS) entry which is preliminary data.</text>
</comment>
<feature type="compositionally biased region" description="Pro residues" evidence="1">
    <location>
        <begin position="69"/>
        <end position="80"/>
    </location>
</feature>
<organism evidence="3 4">
    <name type="scientific">Acacia crassicarpa</name>
    <name type="common">northern wattle</name>
    <dbReference type="NCBI Taxonomy" id="499986"/>
    <lineage>
        <taxon>Eukaryota</taxon>
        <taxon>Viridiplantae</taxon>
        <taxon>Streptophyta</taxon>
        <taxon>Embryophyta</taxon>
        <taxon>Tracheophyta</taxon>
        <taxon>Spermatophyta</taxon>
        <taxon>Magnoliopsida</taxon>
        <taxon>eudicotyledons</taxon>
        <taxon>Gunneridae</taxon>
        <taxon>Pentapetalae</taxon>
        <taxon>rosids</taxon>
        <taxon>fabids</taxon>
        <taxon>Fabales</taxon>
        <taxon>Fabaceae</taxon>
        <taxon>Caesalpinioideae</taxon>
        <taxon>mimosoid clade</taxon>
        <taxon>Acacieae</taxon>
        <taxon>Acacia</taxon>
    </lineage>
</organism>
<evidence type="ECO:0000256" key="1">
    <source>
        <dbReference type="SAM" id="MobiDB-lite"/>
    </source>
</evidence>
<dbReference type="PANTHER" id="PTHR20932:SF36">
    <property type="entry name" value="OS03G0110600 PROTEIN"/>
    <property type="match status" value="1"/>
</dbReference>
<reference evidence="3" key="1">
    <citation type="submission" date="2023-10" db="EMBL/GenBank/DDBJ databases">
        <title>Chromosome-level genome of the transformable northern wattle, Acacia crassicarpa.</title>
        <authorList>
            <person name="Massaro I."/>
            <person name="Sinha N.R."/>
            <person name="Poethig S."/>
            <person name="Leichty A.R."/>
        </authorList>
    </citation>
    <scope>NUCLEOTIDE SEQUENCE</scope>
    <source>
        <strain evidence="3">Acra3RX</strain>
        <tissue evidence="3">Leaf</tissue>
    </source>
</reference>
<keyword evidence="4" id="KW-1185">Reference proteome</keyword>
<dbReference type="InterPro" id="IPR018392">
    <property type="entry name" value="LysM"/>
</dbReference>
<name>A0AAE1N794_9FABA</name>
<evidence type="ECO:0000259" key="2">
    <source>
        <dbReference type="PROSITE" id="PS51782"/>
    </source>
</evidence>
<dbReference type="EMBL" id="JAWXYG010000001">
    <property type="protein sequence ID" value="KAK4283321.1"/>
    <property type="molecule type" value="Genomic_DNA"/>
</dbReference>
<feature type="domain" description="LysM" evidence="2">
    <location>
        <begin position="21"/>
        <end position="65"/>
    </location>
</feature>
<accession>A0AAE1N794</accession>
<evidence type="ECO:0000313" key="3">
    <source>
        <dbReference type="EMBL" id="KAK4283321.1"/>
    </source>
</evidence>
<feature type="compositionally biased region" description="Basic and acidic residues" evidence="1">
    <location>
        <begin position="196"/>
        <end position="210"/>
    </location>
</feature>
<dbReference type="Pfam" id="PF01476">
    <property type="entry name" value="LysM"/>
    <property type="match status" value="1"/>
</dbReference>
<dbReference type="InterPro" id="IPR045030">
    <property type="entry name" value="LYSM1-4"/>
</dbReference>
<dbReference type="PROSITE" id="PS51782">
    <property type="entry name" value="LYSM"/>
    <property type="match status" value="1"/>
</dbReference>
<dbReference type="InterPro" id="IPR036779">
    <property type="entry name" value="LysM_dom_sf"/>
</dbReference>
<proteinExistence type="predicted"/>